<evidence type="ECO:0008006" key="5">
    <source>
        <dbReference type="Google" id="ProtNLM"/>
    </source>
</evidence>
<keyword evidence="2" id="KW-1133">Transmembrane helix</keyword>
<feature type="transmembrane region" description="Helical" evidence="2">
    <location>
        <begin position="136"/>
        <end position="157"/>
    </location>
</feature>
<feature type="transmembrane region" description="Helical" evidence="2">
    <location>
        <begin position="12"/>
        <end position="33"/>
    </location>
</feature>
<dbReference type="PANTHER" id="PTHR39608:SF1">
    <property type="entry name" value="INTEGRAL MEMBRANE PROTEIN (AFU_ORTHOLOGUE AFUA_5G08640)"/>
    <property type="match status" value="1"/>
</dbReference>
<evidence type="ECO:0000256" key="1">
    <source>
        <dbReference type="SAM" id="MobiDB-lite"/>
    </source>
</evidence>
<feature type="transmembrane region" description="Helical" evidence="2">
    <location>
        <begin position="45"/>
        <end position="64"/>
    </location>
</feature>
<feature type="region of interest" description="Disordered" evidence="1">
    <location>
        <begin position="189"/>
        <end position="209"/>
    </location>
</feature>
<dbReference type="AlphaFoldDB" id="A0A9P4WJ84"/>
<keyword evidence="2" id="KW-0472">Membrane</keyword>
<dbReference type="PANTHER" id="PTHR39608">
    <property type="entry name" value="INTEGRAL MEMBRANE PROTEIN (AFU_ORTHOLOGUE AFUA_5G08640)"/>
    <property type="match status" value="1"/>
</dbReference>
<evidence type="ECO:0000313" key="4">
    <source>
        <dbReference type="Proteomes" id="UP000758155"/>
    </source>
</evidence>
<evidence type="ECO:0000313" key="3">
    <source>
        <dbReference type="EMBL" id="KAF3033733.1"/>
    </source>
</evidence>
<name>A0A9P4WJ84_9PLEO</name>
<comment type="caution">
    <text evidence="3">The sequence shown here is derived from an EMBL/GenBank/DDBJ whole genome shotgun (WGS) entry which is preliminary data.</text>
</comment>
<keyword evidence="4" id="KW-1185">Reference proteome</keyword>
<organism evidence="3 4">
    <name type="scientific">Didymella heteroderae</name>
    <dbReference type="NCBI Taxonomy" id="1769908"/>
    <lineage>
        <taxon>Eukaryota</taxon>
        <taxon>Fungi</taxon>
        <taxon>Dikarya</taxon>
        <taxon>Ascomycota</taxon>
        <taxon>Pezizomycotina</taxon>
        <taxon>Dothideomycetes</taxon>
        <taxon>Pleosporomycetidae</taxon>
        <taxon>Pleosporales</taxon>
        <taxon>Pleosporineae</taxon>
        <taxon>Didymellaceae</taxon>
        <taxon>Didymella</taxon>
    </lineage>
</organism>
<gene>
    <name evidence="3" type="ORF">E8E12_000642</name>
</gene>
<feature type="transmembrane region" description="Helical" evidence="2">
    <location>
        <begin position="103"/>
        <end position="124"/>
    </location>
</feature>
<dbReference type="Proteomes" id="UP000758155">
    <property type="component" value="Unassembled WGS sequence"/>
</dbReference>
<protein>
    <recommendedName>
        <fullName evidence="5">MARVEL domain-containing protein</fullName>
    </recommendedName>
</protein>
<feature type="transmembrane region" description="Helical" evidence="2">
    <location>
        <begin position="70"/>
        <end position="91"/>
    </location>
</feature>
<keyword evidence="2" id="KW-0812">Transmembrane</keyword>
<dbReference type="EMBL" id="SWKV01000076">
    <property type="protein sequence ID" value="KAF3033733.1"/>
    <property type="molecule type" value="Genomic_DNA"/>
</dbReference>
<reference evidence="3" key="1">
    <citation type="submission" date="2019-04" db="EMBL/GenBank/DDBJ databases">
        <title>Sequencing of skin fungus with MAO and IRED activity.</title>
        <authorList>
            <person name="Marsaioli A.J."/>
            <person name="Bonatto J.M.C."/>
            <person name="Reis Junior O."/>
        </authorList>
    </citation>
    <scope>NUCLEOTIDE SEQUENCE</scope>
    <source>
        <strain evidence="3">28M1</strain>
    </source>
</reference>
<sequence>MGTGSKIVAVVLRLGELCSAIIVVSLLGRFFYLSNRGGGSTNGRLVYAEVISALEIIFSILLIIPAAYSFYAFPLDLIFFICSIVAFALLADLNGTCTSSWYYRYWGFYWGRFWSVPTVTPAVIGSAGCGSWRSILAFLFIGAMSWLLSAILGAVVFTELREGRETHHTTQIKEKVLHKKHHGEAAVIDPESQPCRGTSDISTTTPQTT</sequence>
<proteinExistence type="predicted"/>
<feature type="compositionally biased region" description="Low complexity" evidence="1">
    <location>
        <begin position="198"/>
        <end position="209"/>
    </location>
</feature>
<dbReference type="OrthoDB" id="4074965at2759"/>
<evidence type="ECO:0000256" key="2">
    <source>
        <dbReference type="SAM" id="Phobius"/>
    </source>
</evidence>
<accession>A0A9P4WJ84</accession>